<dbReference type="EMBL" id="JBHTFQ010000010">
    <property type="protein sequence ID" value="MFC7705783.1"/>
    <property type="molecule type" value="Genomic_DNA"/>
</dbReference>
<comment type="caution">
    <text evidence="3">The sequence shown here is derived from an EMBL/GenBank/DDBJ whole genome shotgun (WGS) entry which is preliminary data.</text>
</comment>
<organism evidence="3 4">
    <name type="scientific">Plastorhodobacter daqingensis</name>
    <dbReference type="NCBI Taxonomy" id="1387281"/>
    <lineage>
        <taxon>Bacteria</taxon>
        <taxon>Pseudomonadati</taxon>
        <taxon>Pseudomonadota</taxon>
        <taxon>Alphaproteobacteria</taxon>
        <taxon>Rhodobacterales</taxon>
        <taxon>Paracoccaceae</taxon>
        <taxon>Plastorhodobacter</taxon>
    </lineage>
</organism>
<accession>A0ABW2US22</accession>
<dbReference type="InterPro" id="IPR011010">
    <property type="entry name" value="DNA_brk_join_enz"/>
</dbReference>
<dbReference type="PROSITE" id="PS51898">
    <property type="entry name" value="TYR_RECOMBINASE"/>
    <property type="match status" value="1"/>
</dbReference>
<keyword evidence="1" id="KW-0233">DNA recombination</keyword>
<evidence type="ECO:0000313" key="4">
    <source>
        <dbReference type="Proteomes" id="UP001596516"/>
    </source>
</evidence>
<protein>
    <submittedName>
        <fullName evidence="3">Integrase</fullName>
    </submittedName>
</protein>
<dbReference type="InterPro" id="IPR013762">
    <property type="entry name" value="Integrase-like_cat_sf"/>
</dbReference>
<keyword evidence="4" id="KW-1185">Reference proteome</keyword>
<dbReference type="InterPro" id="IPR002104">
    <property type="entry name" value="Integrase_catalytic"/>
</dbReference>
<proteinExistence type="predicted"/>
<dbReference type="Gene3D" id="1.10.443.10">
    <property type="entry name" value="Intergrase catalytic core"/>
    <property type="match status" value="1"/>
</dbReference>
<gene>
    <name evidence="3" type="ORF">ACFQXB_16475</name>
</gene>
<reference evidence="4" key="1">
    <citation type="journal article" date="2019" name="Int. J. Syst. Evol. Microbiol.">
        <title>The Global Catalogue of Microorganisms (GCM) 10K type strain sequencing project: providing services to taxonomists for standard genome sequencing and annotation.</title>
        <authorList>
            <consortium name="The Broad Institute Genomics Platform"/>
            <consortium name="The Broad Institute Genome Sequencing Center for Infectious Disease"/>
            <person name="Wu L."/>
            <person name="Ma J."/>
        </authorList>
    </citation>
    <scope>NUCLEOTIDE SEQUENCE [LARGE SCALE GENOMIC DNA]</scope>
    <source>
        <strain evidence="4">CGMCC 1.12750</strain>
    </source>
</reference>
<sequence length="429" mass="47997">MAIKARSASAKGILSLYKRVPKRYEGVEPRKFVWVSLHTDSRAVADTKAATVWQQMVDAWEAKLAGDNGDAEQRFAAARDLAAAKGFRYLRAEQVAELPLRDLRDRFASVGGFNDPKAAPDMAEARALLGGAKEPGIAVSRALELYWSLGREKILGKSEDQVRRWKNPRIKAVKNFIAIVGDKPIDEITADDMLEFRDWWIERIETEALTANSANKDIIHLSDILRTVNRLKRLGLALPLSDLALKEGEKRQRPPFSVPWIKDKLLAPGALDGMNPEARGILLVMVNTGARPSEIANLSEARIRLSHDIPHISIEPEGRQLKSAYARRIIPLCGVSLKALRAFPAGFPRYRDKAGLSGAVNKFLRENRLLETPEHSLYSLRHAFEDRMLAAEVDDRIRRDLFGHTLDRERHGKGADLAHLQRAVQAIAL</sequence>
<evidence type="ECO:0000313" key="3">
    <source>
        <dbReference type="EMBL" id="MFC7705783.1"/>
    </source>
</evidence>
<dbReference type="SUPFAM" id="SSF56349">
    <property type="entry name" value="DNA breaking-rejoining enzymes"/>
    <property type="match status" value="1"/>
</dbReference>
<feature type="domain" description="Tyr recombinase" evidence="2">
    <location>
        <begin position="251"/>
        <end position="429"/>
    </location>
</feature>
<evidence type="ECO:0000256" key="1">
    <source>
        <dbReference type="ARBA" id="ARBA00023172"/>
    </source>
</evidence>
<dbReference type="Proteomes" id="UP001596516">
    <property type="component" value="Unassembled WGS sequence"/>
</dbReference>
<evidence type="ECO:0000259" key="2">
    <source>
        <dbReference type="PROSITE" id="PS51898"/>
    </source>
</evidence>
<name>A0ABW2US22_9RHOB</name>
<dbReference type="RefSeq" id="WP_377406040.1">
    <property type="nucleotide sequence ID" value="NZ_JBHTFQ010000010.1"/>
</dbReference>